<comment type="similarity">
    <text evidence="1">Belongs to the PACS family.</text>
</comment>
<dbReference type="PANTHER" id="PTHR13280:SF17">
    <property type="entry name" value="KRUEPPEL TARGET AT 95D, ISOFORM A"/>
    <property type="match status" value="1"/>
</dbReference>
<dbReference type="EMBL" id="ABJB010108324">
    <property type="status" value="NOT_ANNOTATED_CDS"/>
    <property type="molecule type" value="Genomic_DNA"/>
</dbReference>
<reference evidence="8" key="1">
    <citation type="submission" date="2008-03" db="EMBL/GenBank/DDBJ databases">
        <title>Annotation of Ixodes scapularis.</title>
        <authorList>
            <consortium name="Ixodes scapularis Genome Project Consortium"/>
            <person name="Caler E."/>
            <person name="Hannick L.I."/>
            <person name="Bidwell S."/>
            <person name="Joardar V."/>
            <person name="Thiagarajan M."/>
            <person name="Amedeo P."/>
            <person name="Galinsky K.J."/>
            <person name="Schobel S."/>
            <person name="Inman J."/>
            <person name="Hostetler J."/>
            <person name="Miller J."/>
            <person name="Hammond M."/>
            <person name="Megy K."/>
            <person name="Lawson D."/>
            <person name="Kodira C."/>
            <person name="Sutton G."/>
            <person name="Meyer J."/>
            <person name="Hill C.A."/>
            <person name="Birren B."/>
            <person name="Nene V."/>
            <person name="Collins F."/>
            <person name="Alarcon-Chaidez F."/>
            <person name="Wikel S."/>
            <person name="Strausberg R."/>
        </authorList>
    </citation>
    <scope>NUCLEOTIDE SEQUENCE [LARGE SCALE GENOMIC DNA]</scope>
    <source>
        <strain evidence="8">Wikel</strain>
    </source>
</reference>
<feature type="region of interest" description="Disordered" evidence="3">
    <location>
        <begin position="340"/>
        <end position="359"/>
    </location>
</feature>
<evidence type="ECO:0000256" key="1">
    <source>
        <dbReference type="ARBA" id="ARBA00008590"/>
    </source>
</evidence>
<dbReference type="EMBL" id="ABJB010393023">
    <property type="status" value="NOT_ANNOTATED_CDS"/>
    <property type="molecule type" value="Genomic_DNA"/>
</dbReference>
<dbReference type="EMBL" id="ABJB010820305">
    <property type="status" value="NOT_ANNOTATED_CDS"/>
    <property type="molecule type" value="Genomic_DNA"/>
</dbReference>
<dbReference type="EMBL" id="ABJB010528359">
    <property type="status" value="NOT_ANNOTATED_CDS"/>
    <property type="molecule type" value="Genomic_DNA"/>
</dbReference>
<dbReference type="EMBL" id="ABJB011086826">
    <property type="status" value="NOT_ANNOTATED_CDS"/>
    <property type="molecule type" value="Genomic_DNA"/>
</dbReference>
<dbReference type="EMBL" id="ABJB010899530">
    <property type="status" value="NOT_ANNOTATED_CDS"/>
    <property type="molecule type" value="Genomic_DNA"/>
</dbReference>
<dbReference type="InterPro" id="IPR057541">
    <property type="entry name" value="PACS1/2_N"/>
</dbReference>
<dbReference type="EnsemblMetazoa" id="ISCW000475-RA">
    <property type="protein sequence ID" value="ISCW000475-PA"/>
    <property type="gene ID" value="ISCW000475"/>
</dbReference>
<dbReference type="VEuPathDB" id="VectorBase:ISCP_022263"/>
<feature type="region of interest" description="Disordered" evidence="3">
    <location>
        <begin position="689"/>
        <end position="721"/>
    </location>
</feature>
<name>A0A1S4KKX6_IXOSC</name>
<dbReference type="EMBL" id="ABJB010987381">
    <property type="status" value="NOT_ANNOTATED_CDS"/>
    <property type="molecule type" value="Genomic_DNA"/>
</dbReference>
<proteinExistence type="evidence at protein level"/>
<feature type="region of interest" description="Disordered" evidence="3">
    <location>
        <begin position="300"/>
        <end position="321"/>
    </location>
</feature>
<keyword evidence="9" id="KW-1267">Proteomics identification</keyword>
<feature type="compositionally biased region" description="Low complexity" evidence="3">
    <location>
        <begin position="707"/>
        <end position="717"/>
    </location>
</feature>
<evidence type="ECO:0000313" key="8">
    <source>
        <dbReference type="Proteomes" id="UP000001555"/>
    </source>
</evidence>
<feature type="region of interest" description="Disordered" evidence="3">
    <location>
        <begin position="418"/>
        <end position="452"/>
    </location>
</feature>
<dbReference type="Proteomes" id="UP000001555">
    <property type="component" value="Unassembled WGS sequence"/>
</dbReference>
<evidence type="ECO:0000256" key="4">
    <source>
        <dbReference type="SAM" id="Phobius"/>
    </source>
</evidence>
<evidence type="ECO:0000256" key="3">
    <source>
        <dbReference type="SAM" id="MobiDB-lite"/>
    </source>
</evidence>
<evidence type="ECO:0007829" key="9">
    <source>
        <dbReference type="PeptideAtlas" id="A0A1S4KKX6"/>
    </source>
</evidence>
<feature type="domain" description="Phosphofurin acidic cluster sorting protein 1/2 C-terminal" evidence="5">
    <location>
        <begin position="471"/>
        <end position="870"/>
    </location>
</feature>
<sequence>MSEAMGDKSSNKPSAVFVKPVPMKLFAAWEVDKTTPNCIPRQCTFTLTRLLLLKPLGNEVAFITIAVKMQSSKRTLRSNDILLPNTGGLLDTELDLSFSLQYPHFLKGAGGSNKLHVTLQRRKRYKNRAMLGYKTIATGVINMSEVLQRPVGRELELLGEEKERPEPVARIQVEALSTHPVQEEPCDARHKAQDAERSGDNTDDDEDSSSNDDASDSAPEEAGHTDALMRRRRSSQMRKVFDLYAAIYDTSFIASLLVSFLLVGVFLQAFDAEHYPEGLEQELMHKNSRDLEDLLLDELDDLSDSGPEGDNMSLSSTPKPSLRSVRPGCVCPLRVQRGGCSSDRRHAPPVPAPLQQNGFEWGTMPPPVWDLWGRLPPLHPRYSSGAPVHKAFLQTSRHAVATQRAKIKCLASVFSGHRARRRSESAPQRGRARPQGRRHRPGSAYSQGGAEGLGQQRELVRTRALPLQPWVLDQLGQLFAGDEAVPDRLLLVEAPWLATALQRAALPGVLSLAHGADLKAALAALVSRIQKFCNCNSRAPLTVRVGLLGSDPFLHSVVRLYVEHFSTKPPEWQAYLRFFFVPTGGSPVARYLSSVDNCYASLFGDSSWRELVERGSPEAPELADRVADYLSGAHSCLQLPVAEAMVTYKGHSSDDESTQVFIPFISVKKRKKFAEGEMTKPGCYAVDLEEALPGSSPPGGPMERESTTPPSSPSMSSAGLAPAGCVSTSAMDLQLDYWTLGPSARKGAEPSKLTLKAWFRSVQARLHSCSRRKMVGKGVEALGPSLTLNYVTKEKKQKIMRLGKKKERESDRDARCQLVEGVHRLICSCRNLQAPLKVTIDSVEWTGVKFFQLSSQWQTHIKYFPVGLYMAPEHSQSH</sequence>
<dbReference type="Pfam" id="PF10254">
    <property type="entry name" value="Pacs-1"/>
    <property type="match status" value="1"/>
</dbReference>
<dbReference type="VEuPathDB" id="VectorBase:ISCI000475"/>
<feature type="compositionally biased region" description="Basic and acidic residues" evidence="3">
    <location>
        <begin position="186"/>
        <end position="200"/>
    </location>
</feature>
<dbReference type="EMBL" id="ABJB010391942">
    <property type="status" value="NOT_ANNOTATED_CDS"/>
    <property type="molecule type" value="Genomic_DNA"/>
</dbReference>
<feature type="domain" description="Phosphofurin acidic cluster sorting protein 1/2 N-terminal C2" evidence="6">
    <location>
        <begin position="21"/>
        <end position="181"/>
    </location>
</feature>
<feature type="compositionally biased region" description="Acidic residues" evidence="3">
    <location>
        <begin position="201"/>
        <end position="219"/>
    </location>
</feature>
<keyword evidence="4" id="KW-0812">Transmembrane</keyword>
<accession>A0A1S4KKX6</accession>
<dbReference type="PaxDb" id="6945-B7P2A2"/>
<keyword evidence="4" id="KW-0472">Membrane</keyword>
<dbReference type="OrthoDB" id="28829at2759"/>
<evidence type="ECO:0000313" key="7">
    <source>
        <dbReference type="EnsemblMetazoa" id="ISCW000475-PA"/>
    </source>
</evidence>
<evidence type="ECO:0000259" key="6">
    <source>
        <dbReference type="Pfam" id="PF25332"/>
    </source>
</evidence>
<feature type="compositionally biased region" description="Basic residues" evidence="3">
    <location>
        <begin position="430"/>
        <end position="441"/>
    </location>
</feature>
<dbReference type="EMBL" id="ABJB010136180">
    <property type="status" value="NOT_ANNOTATED_CDS"/>
    <property type="molecule type" value="Genomic_DNA"/>
</dbReference>
<organism evidence="7 8">
    <name type="scientific">Ixodes scapularis</name>
    <name type="common">Black-legged tick</name>
    <name type="synonym">Deer tick</name>
    <dbReference type="NCBI Taxonomy" id="6945"/>
    <lineage>
        <taxon>Eukaryota</taxon>
        <taxon>Metazoa</taxon>
        <taxon>Ecdysozoa</taxon>
        <taxon>Arthropoda</taxon>
        <taxon>Chelicerata</taxon>
        <taxon>Arachnida</taxon>
        <taxon>Acari</taxon>
        <taxon>Parasitiformes</taxon>
        <taxon>Ixodida</taxon>
        <taxon>Ixodoidea</taxon>
        <taxon>Ixodidae</taxon>
        <taxon>Ixodinae</taxon>
        <taxon>Ixodes</taxon>
    </lineage>
</organism>
<keyword evidence="2" id="KW-0597">Phosphoprotein</keyword>
<reference evidence="7" key="2">
    <citation type="submission" date="2020-05" db="UniProtKB">
        <authorList>
            <consortium name="EnsemblMetazoa"/>
        </authorList>
    </citation>
    <scope>IDENTIFICATION</scope>
    <source>
        <strain evidence="7">wikel</strain>
    </source>
</reference>
<keyword evidence="8" id="KW-1185">Reference proteome</keyword>
<dbReference type="Pfam" id="PF25332">
    <property type="entry name" value="C2_PACS_N"/>
    <property type="match status" value="1"/>
</dbReference>
<dbReference type="STRING" id="6945.B7P2A2"/>
<dbReference type="InterPro" id="IPR019381">
    <property type="entry name" value="PACS1/2_C"/>
</dbReference>
<protein>
    <submittedName>
        <fullName evidence="7">Phosphofurin acidic cluster sorting protein, putative</fullName>
    </submittedName>
</protein>
<dbReference type="EMBL" id="ABJB010679138">
    <property type="status" value="NOT_ANNOTATED_CDS"/>
    <property type="molecule type" value="Genomic_DNA"/>
</dbReference>
<evidence type="ECO:0000256" key="2">
    <source>
        <dbReference type="ARBA" id="ARBA00022553"/>
    </source>
</evidence>
<dbReference type="VEuPathDB" id="VectorBase:ISCW000475"/>
<feature type="transmembrane region" description="Helical" evidence="4">
    <location>
        <begin position="240"/>
        <end position="267"/>
    </location>
</feature>
<evidence type="ECO:0000259" key="5">
    <source>
        <dbReference type="Pfam" id="PF10254"/>
    </source>
</evidence>
<feature type="region of interest" description="Disordered" evidence="3">
    <location>
        <begin position="177"/>
        <end position="230"/>
    </location>
</feature>
<keyword evidence="4" id="KW-1133">Transmembrane helix</keyword>
<dbReference type="PANTHER" id="PTHR13280">
    <property type="entry name" value="PHOSPHOFURIN ACIDIC CLUSTER SORTING PROTEIN"/>
    <property type="match status" value="1"/>
</dbReference>
<dbReference type="HOGENOM" id="CLU_013074_0_0_1"/>